<proteinExistence type="predicted"/>
<sequence>MSLRTLAMPACLSRPGDGSPRLVEENHRSTCKGKQERGGGFTTRLHARGRRTVARVEVVVRALGGARCGVMWRFVRLSAVRRRGSDSGLRICAKSE</sequence>
<evidence type="ECO:0000313" key="2">
    <source>
        <dbReference type="EMBL" id="KAK7342321.1"/>
    </source>
</evidence>
<evidence type="ECO:0000313" key="3">
    <source>
        <dbReference type="Proteomes" id="UP001374584"/>
    </source>
</evidence>
<reference evidence="2 3" key="1">
    <citation type="submission" date="2024-01" db="EMBL/GenBank/DDBJ databases">
        <title>The genomes of 5 underutilized Papilionoideae crops provide insights into root nodulation and disease resistanc.</title>
        <authorList>
            <person name="Jiang F."/>
        </authorList>
    </citation>
    <scope>NUCLEOTIDE SEQUENCE [LARGE SCALE GENOMIC DNA]</scope>
    <source>
        <strain evidence="2">JINMINGXINNONG_FW02</strain>
        <tissue evidence="2">Leaves</tissue>
    </source>
</reference>
<dbReference type="EMBL" id="JAYMYR010000009">
    <property type="protein sequence ID" value="KAK7342321.1"/>
    <property type="molecule type" value="Genomic_DNA"/>
</dbReference>
<protein>
    <submittedName>
        <fullName evidence="2">Uncharacterized protein</fullName>
    </submittedName>
</protein>
<organism evidence="2 3">
    <name type="scientific">Phaseolus coccineus</name>
    <name type="common">Scarlet runner bean</name>
    <name type="synonym">Phaseolus multiflorus</name>
    <dbReference type="NCBI Taxonomy" id="3886"/>
    <lineage>
        <taxon>Eukaryota</taxon>
        <taxon>Viridiplantae</taxon>
        <taxon>Streptophyta</taxon>
        <taxon>Embryophyta</taxon>
        <taxon>Tracheophyta</taxon>
        <taxon>Spermatophyta</taxon>
        <taxon>Magnoliopsida</taxon>
        <taxon>eudicotyledons</taxon>
        <taxon>Gunneridae</taxon>
        <taxon>Pentapetalae</taxon>
        <taxon>rosids</taxon>
        <taxon>fabids</taxon>
        <taxon>Fabales</taxon>
        <taxon>Fabaceae</taxon>
        <taxon>Papilionoideae</taxon>
        <taxon>50 kb inversion clade</taxon>
        <taxon>NPAAA clade</taxon>
        <taxon>indigoferoid/millettioid clade</taxon>
        <taxon>Phaseoleae</taxon>
        <taxon>Phaseolus</taxon>
    </lineage>
</organism>
<evidence type="ECO:0000256" key="1">
    <source>
        <dbReference type="SAM" id="MobiDB-lite"/>
    </source>
</evidence>
<dbReference type="AlphaFoldDB" id="A0AAN9QPZ5"/>
<keyword evidence="3" id="KW-1185">Reference proteome</keyword>
<comment type="caution">
    <text evidence="2">The sequence shown here is derived from an EMBL/GenBank/DDBJ whole genome shotgun (WGS) entry which is preliminary data.</text>
</comment>
<accession>A0AAN9QPZ5</accession>
<gene>
    <name evidence="2" type="ORF">VNO80_25269</name>
</gene>
<feature type="compositionally biased region" description="Basic and acidic residues" evidence="1">
    <location>
        <begin position="22"/>
        <end position="37"/>
    </location>
</feature>
<dbReference type="Proteomes" id="UP001374584">
    <property type="component" value="Unassembled WGS sequence"/>
</dbReference>
<feature type="region of interest" description="Disordered" evidence="1">
    <location>
        <begin position="1"/>
        <end position="41"/>
    </location>
</feature>
<name>A0AAN9QPZ5_PHACN</name>